<dbReference type="Pfam" id="PF12802">
    <property type="entry name" value="MarR_2"/>
    <property type="match status" value="1"/>
</dbReference>
<accession>A0ABY7Z0I3</accession>
<name>A0ABY7Z0I3_9HYPH</name>
<dbReference type="SUPFAM" id="SSF46785">
    <property type="entry name" value="Winged helix' DNA-binding domain"/>
    <property type="match status" value="1"/>
</dbReference>
<keyword evidence="1" id="KW-0805">Transcription regulation</keyword>
<dbReference type="PANTHER" id="PTHR33164:SF64">
    <property type="entry name" value="TRANSCRIPTIONAL REGULATOR SLYA"/>
    <property type="match status" value="1"/>
</dbReference>
<evidence type="ECO:0000313" key="5">
    <source>
        <dbReference type="EMBL" id="WDR07160.1"/>
    </source>
</evidence>
<gene>
    <name evidence="5" type="ORF">PSQ90_06955</name>
</gene>
<organism evidence="5 6">
    <name type="scientific">Devosia rhodophyticola</name>
    <dbReference type="NCBI Taxonomy" id="3026423"/>
    <lineage>
        <taxon>Bacteria</taxon>
        <taxon>Pseudomonadati</taxon>
        <taxon>Pseudomonadota</taxon>
        <taxon>Alphaproteobacteria</taxon>
        <taxon>Hyphomicrobiales</taxon>
        <taxon>Devosiaceae</taxon>
        <taxon>Devosia</taxon>
    </lineage>
</organism>
<evidence type="ECO:0000313" key="6">
    <source>
        <dbReference type="Proteomes" id="UP001222118"/>
    </source>
</evidence>
<evidence type="ECO:0000256" key="1">
    <source>
        <dbReference type="ARBA" id="ARBA00023015"/>
    </source>
</evidence>
<evidence type="ECO:0000256" key="3">
    <source>
        <dbReference type="ARBA" id="ARBA00023163"/>
    </source>
</evidence>
<evidence type="ECO:0000259" key="4">
    <source>
        <dbReference type="PROSITE" id="PS50995"/>
    </source>
</evidence>
<dbReference type="InterPro" id="IPR039422">
    <property type="entry name" value="MarR/SlyA-like"/>
</dbReference>
<dbReference type="PROSITE" id="PS50995">
    <property type="entry name" value="HTH_MARR_2"/>
    <property type="match status" value="1"/>
</dbReference>
<dbReference type="PRINTS" id="PR00598">
    <property type="entry name" value="HTHMARR"/>
</dbReference>
<dbReference type="InterPro" id="IPR000835">
    <property type="entry name" value="HTH_MarR-typ"/>
</dbReference>
<evidence type="ECO:0000256" key="2">
    <source>
        <dbReference type="ARBA" id="ARBA00023125"/>
    </source>
</evidence>
<dbReference type="EMBL" id="CP118247">
    <property type="protein sequence ID" value="WDR07160.1"/>
    <property type="molecule type" value="Genomic_DNA"/>
</dbReference>
<sequence length="149" mass="16261">MTDLAEQLREFTRELAIVSRLWRKLARDAIARHGVAEAGAAPLVWIGRLGGDVRQNVLADLCGMESPSLVRIIDDLQAAHLVVRVPDPSDRRANLVSLTPEGEVRLAEIEAVLNQLRDETFAGVSEDDIEAAGRIFAAIRGATNGTQQR</sequence>
<keyword evidence="2" id="KW-0238">DNA-binding</keyword>
<keyword evidence="6" id="KW-1185">Reference proteome</keyword>
<protein>
    <submittedName>
        <fullName evidence="5">MarR family transcriptional regulator</fullName>
    </submittedName>
</protein>
<dbReference type="Gene3D" id="1.10.10.10">
    <property type="entry name" value="Winged helix-like DNA-binding domain superfamily/Winged helix DNA-binding domain"/>
    <property type="match status" value="1"/>
</dbReference>
<dbReference type="RefSeq" id="WP_282212673.1">
    <property type="nucleotide sequence ID" value="NZ_CP118247.1"/>
</dbReference>
<feature type="domain" description="HTH marR-type" evidence="4">
    <location>
        <begin position="1"/>
        <end position="141"/>
    </location>
</feature>
<reference evidence="5 6" key="1">
    <citation type="submission" date="2023-02" db="EMBL/GenBank/DDBJ databases">
        <title>Devosia chondri sp. nov., isolated from the phycosphere of marine algae.</title>
        <authorList>
            <person name="Kim J.M."/>
            <person name="Lee J.K."/>
            <person name="Choi B.J."/>
            <person name="Bayburt H."/>
            <person name="Jeon C.O."/>
        </authorList>
    </citation>
    <scope>NUCLEOTIDE SEQUENCE [LARGE SCALE GENOMIC DNA]</scope>
    <source>
        <strain evidence="5 6">G2-5</strain>
    </source>
</reference>
<dbReference type="SMART" id="SM00347">
    <property type="entry name" value="HTH_MARR"/>
    <property type="match status" value="1"/>
</dbReference>
<dbReference type="PANTHER" id="PTHR33164">
    <property type="entry name" value="TRANSCRIPTIONAL REGULATOR, MARR FAMILY"/>
    <property type="match status" value="1"/>
</dbReference>
<proteinExistence type="predicted"/>
<keyword evidence="3" id="KW-0804">Transcription</keyword>
<dbReference type="InterPro" id="IPR036388">
    <property type="entry name" value="WH-like_DNA-bd_sf"/>
</dbReference>
<dbReference type="Proteomes" id="UP001222118">
    <property type="component" value="Chromosome"/>
</dbReference>
<dbReference type="InterPro" id="IPR036390">
    <property type="entry name" value="WH_DNA-bd_sf"/>
</dbReference>